<dbReference type="PANTHER" id="PTHR43547">
    <property type="entry name" value="TWO-COMPONENT HISTIDINE KINASE"/>
    <property type="match status" value="1"/>
</dbReference>
<dbReference type="GO" id="GO:0046983">
    <property type="term" value="F:protein dimerization activity"/>
    <property type="evidence" value="ECO:0007669"/>
    <property type="project" value="InterPro"/>
</dbReference>
<keyword evidence="3" id="KW-0732">Signal</keyword>
<evidence type="ECO:0000256" key="1">
    <source>
        <dbReference type="ARBA" id="ARBA00022553"/>
    </source>
</evidence>
<reference evidence="5 6" key="1">
    <citation type="submission" date="2017-03" db="EMBL/GenBank/DDBJ databases">
        <title>Draft Genome sequence of Marispirochaeta sp. strain JC444.</title>
        <authorList>
            <person name="Shivani Y."/>
            <person name="Subhash Y."/>
            <person name="Sasikala C."/>
            <person name="Ramana C."/>
        </authorList>
    </citation>
    <scope>NUCLEOTIDE SEQUENCE [LARGE SCALE GENOMIC DNA]</scope>
    <source>
        <strain evidence="5 6">JC444</strain>
    </source>
</reference>
<proteinExistence type="predicted"/>
<evidence type="ECO:0000259" key="4">
    <source>
        <dbReference type="PROSITE" id="PS50109"/>
    </source>
</evidence>
<dbReference type="InterPro" id="IPR013783">
    <property type="entry name" value="Ig-like_fold"/>
</dbReference>
<keyword evidence="6" id="KW-1185">Reference proteome</keyword>
<dbReference type="PROSITE" id="PS50109">
    <property type="entry name" value="HIS_KIN"/>
    <property type="match status" value="1"/>
</dbReference>
<dbReference type="Gene3D" id="2.130.10.10">
    <property type="entry name" value="YVTN repeat-like/Quinoprotein amine dehydrogenase"/>
    <property type="match status" value="4"/>
</dbReference>
<evidence type="ECO:0000256" key="3">
    <source>
        <dbReference type="SAM" id="SignalP"/>
    </source>
</evidence>
<keyword evidence="2" id="KW-0812">Transmembrane</keyword>
<dbReference type="InterPro" id="IPR036890">
    <property type="entry name" value="HATPase_C_sf"/>
</dbReference>
<gene>
    <name evidence="5" type="ORF">B4O97_09515</name>
</gene>
<dbReference type="SUPFAM" id="SSF63829">
    <property type="entry name" value="Calcium-dependent phosphotriesterase"/>
    <property type="match status" value="3"/>
</dbReference>
<dbReference type="Pfam" id="PF07495">
    <property type="entry name" value="Y_Y_Y"/>
    <property type="match status" value="1"/>
</dbReference>
<dbReference type="InterPro" id="IPR015943">
    <property type="entry name" value="WD40/YVTN_repeat-like_dom_sf"/>
</dbReference>
<feature type="signal peptide" evidence="3">
    <location>
        <begin position="1"/>
        <end position="17"/>
    </location>
</feature>
<feature type="transmembrane region" description="Helical" evidence="2">
    <location>
        <begin position="780"/>
        <end position="802"/>
    </location>
</feature>
<organism evidence="5 6">
    <name type="scientific">Marispirochaeta aestuarii</name>
    <dbReference type="NCBI Taxonomy" id="1963862"/>
    <lineage>
        <taxon>Bacteria</taxon>
        <taxon>Pseudomonadati</taxon>
        <taxon>Spirochaetota</taxon>
        <taxon>Spirochaetia</taxon>
        <taxon>Spirochaetales</taxon>
        <taxon>Spirochaetaceae</taxon>
        <taxon>Marispirochaeta</taxon>
    </lineage>
</organism>
<dbReference type="Gene3D" id="2.60.40.10">
    <property type="entry name" value="Immunoglobulins"/>
    <property type="match status" value="1"/>
</dbReference>
<comment type="caution">
    <text evidence="5">The sequence shown here is derived from an EMBL/GenBank/DDBJ whole genome shotgun (WGS) entry which is preliminary data.</text>
</comment>
<dbReference type="PANTHER" id="PTHR43547:SF2">
    <property type="entry name" value="HYBRID SIGNAL TRANSDUCTION HISTIDINE KINASE C"/>
    <property type="match status" value="1"/>
</dbReference>
<dbReference type="InterPro" id="IPR003594">
    <property type="entry name" value="HATPase_dom"/>
</dbReference>
<dbReference type="Pfam" id="PF07730">
    <property type="entry name" value="HisKA_3"/>
    <property type="match status" value="1"/>
</dbReference>
<dbReference type="Gene3D" id="3.30.565.10">
    <property type="entry name" value="Histidine kinase-like ATPase, C-terminal domain"/>
    <property type="match status" value="1"/>
</dbReference>
<feature type="chain" id="PRO_5011988026" description="Histidine kinase domain-containing protein" evidence="3">
    <location>
        <begin position="18"/>
        <end position="1023"/>
    </location>
</feature>
<dbReference type="Pfam" id="PF02518">
    <property type="entry name" value="HATPase_c"/>
    <property type="match status" value="1"/>
</dbReference>
<dbReference type="InterPro" id="IPR011123">
    <property type="entry name" value="Y_Y_Y"/>
</dbReference>
<sequence>MLLVLLGVLLAPVPQYAEEPMQFIHLSLREGLSNNSVFAVYQDYLGFMWFGTFSGLNRYDGRNIQVFKPEQARPESISGSVIFDIFEDSRQRLWIGTDGGGLNRYDFSDGSFSVYQAEPGNPNSLPSQKVFCLEEDSAGRIWIGTGDAGIAIFLPETEQFIRYSHSGIEGLESDVIRVLLGDSRDRMWIGTQGGGLSLFRDGFSLNNFFDKSTVREVFEDSLGRIWVGLENEGLYVADSASGEPSFRQVFGEKSVRCIAEDDFGTIWAGTERSGLVLVDGGYTTRTVVHDQNNDFSLSSDFIRDIYVDKSGIVWVATRGGGVDRYNPRARGFTYLLQGGYDVRKILESGEGDLWITTDGQGLLRMDRQGTLRHYLHSESDPQGINSNHLYSLAEDPEGNIWIGSDGDGLMQYRRRDGRFLRYYADPDNPSALSSNVVWALQVDREGYLWIGTEGGGLNRFLPEENRFERFMNIPGRPESLLGNSIRALYEDSAGNLWIGTWDGGLSMKIRGEDRFRNYTRDPGDLRSLSDNSVNCISEDGEGNLWVGTSGGGLNRFDREKGSFHAFRVQDGLSDDNVFGILPDDSGFLWVSTANGLSRFDLITEQITNLWRSDGTLSNQFGRNAYFRSSDGNLLFGTARGLLSFDPEKIHVNSYSPDIRITGFSLFNKEIPVGLPVRDRVYLERNICLTESLTIYPGDSFIGFSFASLDYADSGKNKYAVRLNGFDTDWHYLRTENTFYYSSLPPGSYILQVMGTNSNGVWSNNYADLEITVVPPFYQTWYFALLMGGLLVSVFFVIGRIRIAGLDKRNRMLQQFSNYVQDIREEERKAIARDVHDELGQLLTTLKMHIFWLSRNAASMLEQRQARYESMLGIINETLDWSKDLATRLRPVILDNLSLGEAVDWLLDETERHSSLRFQRSVGPTPEMNVERATAVFRIIQETVTNIVRHSNAASASLSLVTNEGILYVTVHDDGVGMAKNKLTDAESYGIIGMQERAKHLGGEISIHSTPLGTTVFLRVPVTG</sequence>
<name>A0A1Y1RY56_9SPIO</name>
<dbReference type="GO" id="GO:0000155">
    <property type="term" value="F:phosphorelay sensor kinase activity"/>
    <property type="evidence" value="ECO:0007669"/>
    <property type="project" value="InterPro"/>
</dbReference>
<keyword evidence="2" id="KW-1133">Transmembrane helix</keyword>
<dbReference type="EMBL" id="MWQY01000009">
    <property type="protein sequence ID" value="ORC35399.1"/>
    <property type="molecule type" value="Genomic_DNA"/>
</dbReference>
<dbReference type="Pfam" id="PF07494">
    <property type="entry name" value="Reg_prop"/>
    <property type="match status" value="10"/>
</dbReference>
<protein>
    <recommendedName>
        <fullName evidence="4">Histidine kinase domain-containing protein</fullName>
    </recommendedName>
</protein>
<dbReference type="Gene3D" id="1.20.5.1930">
    <property type="match status" value="1"/>
</dbReference>
<feature type="domain" description="Histidine kinase" evidence="4">
    <location>
        <begin position="829"/>
        <end position="1023"/>
    </location>
</feature>
<dbReference type="CDD" id="cd16917">
    <property type="entry name" value="HATPase_UhpB-NarQ-NarX-like"/>
    <property type="match status" value="1"/>
</dbReference>
<dbReference type="Proteomes" id="UP000192343">
    <property type="component" value="Unassembled WGS sequence"/>
</dbReference>
<dbReference type="InterPro" id="IPR011712">
    <property type="entry name" value="Sig_transdc_His_kin_sub3_dim/P"/>
</dbReference>
<evidence type="ECO:0000313" key="5">
    <source>
        <dbReference type="EMBL" id="ORC35399.1"/>
    </source>
</evidence>
<dbReference type="InterPro" id="IPR005467">
    <property type="entry name" value="His_kinase_dom"/>
</dbReference>
<accession>A0A1Y1RY56</accession>
<dbReference type="InterPro" id="IPR011110">
    <property type="entry name" value="Reg_prop"/>
</dbReference>
<dbReference type="SMART" id="SM00387">
    <property type="entry name" value="HATPase_c"/>
    <property type="match status" value="1"/>
</dbReference>
<keyword evidence="1" id="KW-0597">Phosphoprotein</keyword>
<dbReference type="SUPFAM" id="SSF55874">
    <property type="entry name" value="ATPase domain of HSP90 chaperone/DNA topoisomerase II/histidine kinase"/>
    <property type="match status" value="1"/>
</dbReference>
<keyword evidence="2" id="KW-0472">Membrane</keyword>
<dbReference type="GO" id="GO:0016020">
    <property type="term" value="C:membrane"/>
    <property type="evidence" value="ECO:0007669"/>
    <property type="project" value="InterPro"/>
</dbReference>
<dbReference type="AlphaFoldDB" id="A0A1Y1RY56"/>
<evidence type="ECO:0000256" key="2">
    <source>
        <dbReference type="SAM" id="Phobius"/>
    </source>
</evidence>
<evidence type="ECO:0000313" key="6">
    <source>
        <dbReference type="Proteomes" id="UP000192343"/>
    </source>
</evidence>
<dbReference type="STRING" id="1963862.B4O97_09515"/>